<evidence type="ECO:0000313" key="3">
    <source>
        <dbReference type="Proteomes" id="UP000246085"/>
    </source>
</evidence>
<name>A0A2U3PUE4_9BRAD</name>
<dbReference type="KEGG" id="bvz:BRAD3257_1653"/>
<feature type="region of interest" description="Disordered" evidence="1">
    <location>
        <begin position="30"/>
        <end position="64"/>
    </location>
</feature>
<feature type="compositionally biased region" description="Basic and acidic residues" evidence="1">
    <location>
        <begin position="46"/>
        <end position="60"/>
    </location>
</feature>
<gene>
    <name evidence="2" type="ORF">BRAD3257_1653</name>
</gene>
<proteinExistence type="predicted"/>
<dbReference type="AlphaFoldDB" id="A0A2U3PUE4"/>
<reference evidence="2 3" key="1">
    <citation type="submission" date="2018-03" db="EMBL/GenBank/DDBJ databases">
        <authorList>
            <person name="Gully D."/>
        </authorList>
    </citation>
    <scope>NUCLEOTIDE SEQUENCE [LARGE SCALE GENOMIC DNA]</scope>
    <source>
        <strain evidence="2">ORS3257</strain>
    </source>
</reference>
<sequence>MPGTDYRLATLCAARILAGDLPQRERRALAFREPPSPHFASPLEQGYHRDGHSAGDRESSRASGLREVLKVMDIGTVGSLPLEEIVDPIGHQLQMLHAAPRHGSRFAESSHRVGSEVIECV</sequence>
<evidence type="ECO:0000256" key="1">
    <source>
        <dbReference type="SAM" id="MobiDB-lite"/>
    </source>
</evidence>
<evidence type="ECO:0000313" key="2">
    <source>
        <dbReference type="EMBL" id="SPP92775.1"/>
    </source>
</evidence>
<protein>
    <submittedName>
        <fullName evidence="2">Uncharacterized protein</fullName>
    </submittedName>
</protein>
<organism evidence="2 3">
    <name type="scientific">Bradyrhizobium vignae</name>
    <dbReference type="NCBI Taxonomy" id="1549949"/>
    <lineage>
        <taxon>Bacteria</taxon>
        <taxon>Pseudomonadati</taxon>
        <taxon>Pseudomonadota</taxon>
        <taxon>Alphaproteobacteria</taxon>
        <taxon>Hyphomicrobiales</taxon>
        <taxon>Nitrobacteraceae</taxon>
        <taxon>Bradyrhizobium</taxon>
    </lineage>
</organism>
<accession>A0A2U3PUE4</accession>
<dbReference type="EMBL" id="LS398110">
    <property type="protein sequence ID" value="SPP92775.1"/>
    <property type="molecule type" value="Genomic_DNA"/>
</dbReference>
<dbReference type="Proteomes" id="UP000246085">
    <property type="component" value="Chromosome BRAD3257"/>
</dbReference>